<name>A0A517LUK4_9BACT</name>
<feature type="domain" description="DinB-like" evidence="1">
    <location>
        <begin position="6"/>
        <end position="137"/>
    </location>
</feature>
<dbReference type="Proteomes" id="UP000319557">
    <property type="component" value="Chromosome"/>
</dbReference>
<dbReference type="InterPro" id="IPR034660">
    <property type="entry name" value="DinB/YfiT-like"/>
</dbReference>
<sequence>MNLAMPLIEDLKDHSLAFPTPKGGNHALWVTGHITFTLAWVIDVFLQGKPNRLEHWKSLFDTGTEPVADPEHYPPFDELLQTCKACHRECMDLLDSMHEGELDEKVNCPEGFESFVGTKRLCFRTAANHWLLHLGQLADTRRSLARKPLMA</sequence>
<proteinExistence type="predicted"/>
<reference evidence="2 3" key="1">
    <citation type="submission" date="2019-02" db="EMBL/GenBank/DDBJ databases">
        <title>Deep-cultivation of Planctomycetes and their phenomic and genomic characterization uncovers novel biology.</title>
        <authorList>
            <person name="Wiegand S."/>
            <person name="Jogler M."/>
            <person name="Boedeker C."/>
            <person name="Pinto D."/>
            <person name="Vollmers J."/>
            <person name="Rivas-Marin E."/>
            <person name="Kohn T."/>
            <person name="Peeters S.H."/>
            <person name="Heuer A."/>
            <person name="Rast P."/>
            <person name="Oberbeckmann S."/>
            <person name="Bunk B."/>
            <person name="Jeske O."/>
            <person name="Meyerdierks A."/>
            <person name="Storesund J.E."/>
            <person name="Kallscheuer N."/>
            <person name="Luecker S."/>
            <person name="Lage O.M."/>
            <person name="Pohl T."/>
            <person name="Merkel B.J."/>
            <person name="Hornburger P."/>
            <person name="Mueller R.-W."/>
            <person name="Bruemmer F."/>
            <person name="Labrenz M."/>
            <person name="Spormann A.M."/>
            <person name="Op den Camp H."/>
            <person name="Overmann J."/>
            <person name="Amann R."/>
            <person name="Jetten M.S.M."/>
            <person name="Mascher T."/>
            <person name="Medema M.H."/>
            <person name="Devos D.P."/>
            <person name="Kaster A.-K."/>
            <person name="Ovreas L."/>
            <person name="Rohde M."/>
            <person name="Galperin M.Y."/>
            <person name="Jogler C."/>
        </authorList>
    </citation>
    <scope>NUCLEOTIDE SEQUENCE [LARGE SCALE GENOMIC DNA]</scope>
    <source>
        <strain evidence="2 3">EC9</strain>
    </source>
</reference>
<dbReference type="SUPFAM" id="SSF109854">
    <property type="entry name" value="DinB/YfiT-like putative metalloenzymes"/>
    <property type="match status" value="1"/>
</dbReference>
<protein>
    <submittedName>
        <fullName evidence="2">DinB superfamily protein</fullName>
    </submittedName>
</protein>
<accession>A0A517LUK4</accession>
<dbReference type="AlphaFoldDB" id="A0A517LUK4"/>
<evidence type="ECO:0000313" key="3">
    <source>
        <dbReference type="Proteomes" id="UP000319557"/>
    </source>
</evidence>
<keyword evidence="3" id="KW-1185">Reference proteome</keyword>
<dbReference type="Pfam" id="PF12867">
    <property type="entry name" value="DinB_2"/>
    <property type="match status" value="1"/>
</dbReference>
<dbReference type="EMBL" id="CP036261">
    <property type="protein sequence ID" value="QDS86302.1"/>
    <property type="molecule type" value="Genomic_DNA"/>
</dbReference>
<dbReference type="InterPro" id="IPR024775">
    <property type="entry name" value="DinB-like"/>
</dbReference>
<dbReference type="KEGG" id="ruv:EC9_04630"/>
<dbReference type="Gene3D" id="1.20.120.450">
    <property type="entry name" value="dinb family like domain"/>
    <property type="match status" value="1"/>
</dbReference>
<dbReference type="RefSeq" id="WP_218934523.1">
    <property type="nucleotide sequence ID" value="NZ_CP036261.1"/>
</dbReference>
<organism evidence="2 3">
    <name type="scientific">Rosistilla ulvae</name>
    <dbReference type="NCBI Taxonomy" id="1930277"/>
    <lineage>
        <taxon>Bacteria</taxon>
        <taxon>Pseudomonadati</taxon>
        <taxon>Planctomycetota</taxon>
        <taxon>Planctomycetia</taxon>
        <taxon>Pirellulales</taxon>
        <taxon>Pirellulaceae</taxon>
        <taxon>Rosistilla</taxon>
    </lineage>
</organism>
<evidence type="ECO:0000259" key="1">
    <source>
        <dbReference type="Pfam" id="PF12867"/>
    </source>
</evidence>
<evidence type="ECO:0000313" key="2">
    <source>
        <dbReference type="EMBL" id="QDS86302.1"/>
    </source>
</evidence>
<gene>
    <name evidence="2" type="ORF">EC9_04630</name>
</gene>